<dbReference type="KEGG" id="sscu:CEP64_12835"/>
<dbReference type="Proteomes" id="UP000197058">
    <property type="component" value="Chromosome"/>
</dbReference>
<dbReference type="RefSeq" id="WP_058590970.1">
    <property type="nucleotide sequence ID" value="NZ_CP022046.2"/>
</dbReference>
<evidence type="ECO:0000313" key="1">
    <source>
        <dbReference type="EMBL" id="ASE35433.1"/>
    </source>
</evidence>
<name>A0AAI8DKK8_MAMSC</name>
<dbReference type="EMBL" id="CP022046">
    <property type="protein sequence ID" value="ASE35433.1"/>
    <property type="molecule type" value="Genomic_DNA"/>
</dbReference>
<accession>A0AAI8DKK8</accession>
<organism evidence="1 2">
    <name type="scientific">Mammaliicoccus sciuri</name>
    <name type="common">Staphylococcus sciuri</name>
    <dbReference type="NCBI Taxonomy" id="1296"/>
    <lineage>
        <taxon>Bacteria</taxon>
        <taxon>Bacillati</taxon>
        <taxon>Bacillota</taxon>
        <taxon>Bacilli</taxon>
        <taxon>Bacillales</taxon>
        <taxon>Staphylococcaceae</taxon>
        <taxon>Mammaliicoccus</taxon>
    </lineage>
</organism>
<proteinExistence type="predicted"/>
<gene>
    <name evidence="1" type="ORF">CEP64_12835</name>
</gene>
<evidence type="ECO:0000313" key="2">
    <source>
        <dbReference type="Proteomes" id="UP000197058"/>
    </source>
</evidence>
<dbReference type="AlphaFoldDB" id="A0AAI8DKK8"/>
<sequence>MGKVEKLEEFVEVVKKESGVDFKNFYSSEKQLKSLLGFNKNLRPQFLKDLNDEHISFIYSVVSSDSSENEKVDTMNHNIKYELENMSANDIINHYEAFKRNNK</sequence>
<protein>
    <submittedName>
        <fullName evidence="1">Uncharacterized protein</fullName>
    </submittedName>
</protein>
<reference evidence="2" key="1">
    <citation type="submission" date="2017-06" db="EMBL/GenBank/DDBJ databases">
        <title>FDA dAtabase for Regulatory Grade micrObial Sequences (FDA-ARGOS): Supporting development and validation of Infectious Disease Dx tests.</title>
        <authorList>
            <person name="Goldberg B."/>
            <person name="Campos J."/>
            <person name="Tallon L."/>
            <person name="Sadzewicz L."/>
            <person name="Sengamalay N."/>
            <person name="Ott S."/>
            <person name="Godinez A."/>
            <person name="Nagaraj S."/>
            <person name="Vavikolanu K."/>
            <person name="Nadendla S."/>
            <person name="George J."/>
            <person name="Geyer C."/>
            <person name="Sichtig H."/>
        </authorList>
    </citation>
    <scope>NUCLEOTIDE SEQUENCE [LARGE SCALE GENOMIC DNA]</scope>
    <source>
        <strain evidence="2">FDAARGOS_285</strain>
    </source>
</reference>